<feature type="region of interest" description="Disordered" evidence="1">
    <location>
        <begin position="1"/>
        <end position="32"/>
    </location>
</feature>
<name>A0A0N4Z890_PARTI</name>
<accession>A0A0N4Z890</accession>
<sequence length="436" mass="46462">MSSLGPKNWVPASAGMSGSREQRKRAPRSPAAPFRLQALKPLVAVGGRHGALAASAVAVAQQQVAGLQRLIHPVDQHGRGLAQRLQRIARPDHDVACGPGLQLAELAVEAEDAGRIDRDRLDGRRERQAVRHGVARVVADVASTVGRALIALDGDDHARRVQGRRILHPRRPHLEVRGQVGDRVQQDRHVRRRDLIGHQPAFGGAVQDDLDAFLARQTQHLLDVRGAVDGDDQRHGAVRHRDQGLHIGARQRQSAHVGPLIGRLVPGVGPHLGQGLLEQDELGAARAARHRLAGLAEGRDHGHARLHQDVGAAQLDDRRLAGEQTRRLEAAVTRAGEVGIVMAVPAARAAVLRRDDGARDAAQTGHRQREGPGVQAVGQVKGRGQGVGAIGQVVGPAHRADLGAAETGIHGDEARRHHLAARVDDPQAGRGRAGSD</sequence>
<dbReference type="AlphaFoldDB" id="A0A0N4Z890"/>
<evidence type="ECO:0000256" key="1">
    <source>
        <dbReference type="SAM" id="MobiDB-lite"/>
    </source>
</evidence>
<dbReference type="WBParaSite" id="PTRK_0000347600.1">
    <property type="protein sequence ID" value="PTRK_0000347600.1"/>
    <property type="gene ID" value="PTRK_0000347600"/>
</dbReference>
<organism evidence="2 3">
    <name type="scientific">Parastrongyloides trichosuri</name>
    <name type="common">Possum-specific nematode worm</name>
    <dbReference type="NCBI Taxonomy" id="131310"/>
    <lineage>
        <taxon>Eukaryota</taxon>
        <taxon>Metazoa</taxon>
        <taxon>Ecdysozoa</taxon>
        <taxon>Nematoda</taxon>
        <taxon>Chromadorea</taxon>
        <taxon>Rhabditida</taxon>
        <taxon>Tylenchina</taxon>
        <taxon>Panagrolaimomorpha</taxon>
        <taxon>Strongyloidoidea</taxon>
        <taxon>Strongyloididae</taxon>
        <taxon>Parastrongyloides</taxon>
    </lineage>
</organism>
<protein>
    <submittedName>
        <fullName evidence="3">LigA</fullName>
    </submittedName>
</protein>
<proteinExistence type="predicted"/>
<reference evidence="3" key="1">
    <citation type="submission" date="2017-02" db="UniProtKB">
        <authorList>
            <consortium name="WormBaseParasite"/>
        </authorList>
    </citation>
    <scope>IDENTIFICATION</scope>
</reference>
<dbReference type="Proteomes" id="UP000038045">
    <property type="component" value="Unplaced"/>
</dbReference>
<keyword evidence="2" id="KW-1185">Reference proteome</keyword>
<evidence type="ECO:0000313" key="3">
    <source>
        <dbReference type="WBParaSite" id="PTRK_0000347600.1"/>
    </source>
</evidence>
<evidence type="ECO:0000313" key="2">
    <source>
        <dbReference type="Proteomes" id="UP000038045"/>
    </source>
</evidence>